<evidence type="ECO:0000313" key="2">
    <source>
        <dbReference type="Proteomes" id="UP001162162"/>
    </source>
</evidence>
<dbReference type="Proteomes" id="UP001162162">
    <property type="component" value="Unassembled WGS sequence"/>
</dbReference>
<proteinExistence type="predicted"/>
<keyword evidence="2" id="KW-1185">Reference proteome</keyword>
<evidence type="ECO:0000313" key="1">
    <source>
        <dbReference type="EMBL" id="KAJ8953537.1"/>
    </source>
</evidence>
<name>A0AAV8YRI0_9CUCU</name>
<organism evidence="1 2">
    <name type="scientific">Aromia moschata</name>
    <dbReference type="NCBI Taxonomy" id="1265417"/>
    <lineage>
        <taxon>Eukaryota</taxon>
        <taxon>Metazoa</taxon>
        <taxon>Ecdysozoa</taxon>
        <taxon>Arthropoda</taxon>
        <taxon>Hexapoda</taxon>
        <taxon>Insecta</taxon>
        <taxon>Pterygota</taxon>
        <taxon>Neoptera</taxon>
        <taxon>Endopterygota</taxon>
        <taxon>Coleoptera</taxon>
        <taxon>Polyphaga</taxon>
        <taxon>Cucujiformia</taxon>
        <taxon>Chrysomeloidea</taxon>
        <taxon>Cerambycidae</taxon>
        <taxon>Cerambycinae</taxon>
        <taxon>Callichromatini</taxon>
        <taxon>Aromia</taxon>
    </lineage>
</organism>
<protein>
    <submittedName>
        <fullName evidence="1">Uncharacterized protein</fullName>
    </submittedName>
</protein>
<dbReference type="EMBL" id="JAPWTK010000055">
    <property type="protein sequence ID" value="KAJ8953537.1"/>
    <property type="molecule type" value="Genomic_DNA"/>
</dbReference>
<reference evidence="1" key="1">
    <citation type="journal article" date="2023" name="Insect Mol. Biol.">
        <title>Genome sequencing provides insights into the evolution of gene families encoding plant cell wall-degrading enzymes in longhorned beetles.</title>
        <authorList>
            <person name="Shin N.R."/>
            <person name="Okamura Y."/>
            <person name="Kirsch R."/>
            <person name="Pauchet Y."/>
        </authorList>
    </citation>
    <scope>NUCLEOTIDE SEQUENCE</scope>
    <source>
        <strain evidence="1">AMC_N1</strain>
    </source>
</reference>
<dbReference type="AlphaFoldDB" id="A0AAV8YRI0"/>
<gene>
    <name evidence="1" type="ORF">NQ318_002957</name>
</gene>
<sequence>MKRVAATFNARALTDNQKEYRVETCRALKQQLETDPDFLSKDITDELVAKRGDLVQHKSSYDTLFRLQDNLSNITVRSGSDDVTLDTKIDYMSTKIVPSPNCELWAVVEIPRLIEEYQKALKDVADLTKTSMGPWHSPWKQTY</sequence>
<comment type="caution">
    <text evidence="1">The sequence shown here is derived from an EMBL/GenBank/DDBJ whole genome shotgun (WGS) entry which is preliminary data.</text>
</comment>
<accession>A0AAV8YRI0</accession>